<dbReference type="AlphaFoldDB" id="A0A0A0HMV9"/>
<sequence length="1149" mass="120834">MSMNLAVLVGEELHRLLRPLTNIAYGREPLVELRRLLRGCGWTVTVEVQAQAVIEVIDDVVGTVETFLEDPIPDDFQEAIDRLQQITDLIENLRGLGQTLAELDNGPPPTADAVAALTEDLLHHLAVSWLQSKADLVAATELIGLTSQVEVPEMTMGWLKRLPGRQRRVQLSVFPTILQDPGGYLLGRLAPHGWNEPEQVQATMVAVLVVLGPLLAPRGYQPHVMPRAAQPDPRQAAADLVRPSFELTLPSRPGVPGAVLVVDVEAIAASENLPAGGSGPGLAIWPSGGAGFAAEVLGWDLSIAANLDTDDEAIELTPSGVSFDPDVALDFSLLATRQLDLVLGLNRTGLTLGRLEIGADVAVSVGEQPELRLEAVVRDSEVGISTSDFGSAVAKILPLELAIPFDLGLAWSNVSGLSVSGSAGLEITLANEISLANGAFVFRDILLGVEIEGEADGAPGIALGISGDIDFTLTEFAATVEGIGLKSEITFPPGGGNMGQAHLSFGLDLPETLGLSVNLPAVTGGGLIMIDHEIGRYAGAVSIQIISVGISAITVIDTQLPGQDDGWAFFAVLTLEFPAIPLGFGFTLSGVGGLVAINRGIDTFAIAAGLKSGVVDSLLFPDDPVNDAAELIGMIDEYFPILPGNTVFGPIVELGWGAPKTLITAQLGVVISLPEGKIALLGSIAALLPDPDAPLLSLRLDLIGEIDIPAGTLFMTASLYDSRLLATIELSGDMGLFLATKGQPYFLMSVGGYHPGFEPPALVPAPLHDLRRMTASVAIASNVSLTLTCYFAVTSNTVQFGSAVALEMSKKILGKTYYARGELGFDVLIRFEPFAIIAEIRASVGVYSGDKELLGVLLFARIEGPEPWYCTGRAEFKFFGIKVKFNVEVGGQAGPGSKPRVPLHQDVIDALSSPSAWEEVAVESGIPAALVFVDLAPVAESGRIWVRPDRQVRVTQGVAPLNRLIEVVGQGLPEAGDEMLEITSASLSGLDLSYKEEQDWFAPAQYEQMGQAEKLSRASFEEMCAGVSFGGSQLETTAHPDTLCTEGSMDYEESWCEKAEPRILSHAVVTDALVGGGAAAQALNAAVAPAAPQFQVQPVAFSVVAEVNGIADASVLQGQPASQGAALSASSGQRNLRVVSVASVWEEVA</sequence>
<dbReference type="OrthoDB" id="535891at2"/>
<evidence type="ECO:0000259" key="1">
    <source>
        <dbReference type="Pfam" id="PF20248"/>
    </source>
</evidence>
<dbReference type="eggNOG" id="COG0419">
    <property type="taxonomic scope" value="Bacteria"/>
</dbReference>
<evidence type="ECO:0000313" key="3">
    <source>
        <dbReference type="Proteomes" id="UP000030021"/>
    </source>
</evidence>
<dbReference type="RefSeq" id="WP_102105971.1">
    <property type="nucleotide sequence ID" value="NZ_KN293981.1"/>
</dbReference>
<feature type="domain" description="DUF6603" evidence="1">
    <location>
        <begin position="440"/>
        <end position="1012"/>
    </location>
</feature>
<organism evidence="2 3">
    <name type="scientific">Roseovarius mucosus DSM 17069</name>
    <dbReference type="NCBI Taxonomy" id="1288298"/>
    <lineage>
        <taxon>Bacteria</taxon>
        <taxon>Pseudomonadati</taxon>
        <taxon>Pseudomonadota</taxon>
        <taxon>Alphaproteobacteria</taxon>
        <taxon>Rhodobacterales</taxon>
        <taxon>Roseobacteraceae</taxon>
        <taxon>Roseovarius</taxon>
    </lineage>
</organism>
<dbReference type="Pfam" id="PF20248">
    <property type="entry name" value="DUF6603"/>
    <property type="match status" value="1"/>
</dbReference>
<protein>
    <recommendedName>
        <fullName evidence="1">DUF6603 domain-containing protein</fullName>
    </recommendedName>
</protein>
<dbReference type="InterPro" id="IPR046538">
    <property type="entry name" value="DUF6603"/>
</dbReference>
<dbReference type="EMBL" id="AONH01000014">
    <property type="protein sequence ID" value="KGM87418.1"/>
    <property type="molecule type" value="Genomic_DNA"/>
</dbReference>
<dbReference type="HOGENOM" id="CLU_007760_0_0_5"/>
<proteinExistence type="predicted"/>
<accession>A0A0A0HMV9</accession>
<gene>
    <name evidence="2" type="ORF">rosmuc_02732</name>
</gene>
<dbReference type="PATRIC" id="fig|1288298.3.peg.2750"/>
<dbReference type="Proteomes" id="UP000030021">
    <property type="component" value="Unassembled WGS sequence"/>
</dbReference>
<name>A0A0A0HMV9_9RHOB</name>
<comment type="caution">
    <text evidence="2">The sequence shown here is derived from an EMBL/GenBank/DDBJ whole genome shotgun (WGS) entry which is preliminary data.</text>
</comment>
<reference evidence="2 3" key="1">
    <citation type="submission" date="2013-01" db="EMBL/GenBank/DDBJ databases">
        <authorList>
            <person name="Fiebig A."/>
            <person name="Goeker M."/>
            <person name="Klenk H.-P.P."/>
        </authorList>
    </citation>
    <scope>NUCLEOTIDE SEQUENCE [LARGE SCALE GENOMIC DNA]</scope>
    <source>
        <strain evidence="2 3">DSM 17069</strain>
    </source>
</reference>
<evidence type="ECO:0000313" key="2">
    <source>
        <dbReference type="EMBL" id="KGM87418.1"/>
    </source>
</evidence>